<dbReference type="Proteomes" id="UP000092713">
    <property type="component" value="Unassembled WGS sequence"/>
</dbReference>
<evidence type="ECO:0000313" key="2">
    <source>
        <dbReference type="EMBL" id="OBV41035.1"/>
    </source>
</evidence>
<dbReference type="PATRIC" id="fig|1747903.4.peg.4698"/>
<proteinExistence type="predicted"/>
<gene>
    <name evidence="2" type="ORF">ASR47_10235</name>
</gene>
<sequence>MASSKNSSKLKSSRGKGVKSAPAPATLRSTSGAGFDLEDLISAWQLVKALSGERAPGIDAVATQIQAQVSTLGWHIDDLLLTSQSAAAPRRLAISVKGNLQVTAAGVPADFVKRAWDQWRDLQGPFNRATDELALVTVGTHHEFDPTWREVKNACSNTDPLLAMSRIRSNKKQLGVFDSVKKPGDASDEETIELIRRLHVLPTNFQLAYSENENQAIAQCRRLLISGSDDEARSLWEGLINVAKEGRLRSGTITVSGLLALFRSQFGLRHHPDFEHDWEALSDITADYKARIETELPSGYAVPRTAEKAALHAALADNLVTVVFGESGSGKTALVKAVLDGEYASWNQVWFGPDELRTALSAARRSTIPLKHELSLVLHATVKPQNILVIDSAERIEANEFVVIRRLLQSILPNDVEGSSWAWKVVIVTQTQSWVEYEETILSGRKAHLVEVEALKSDAVKLVLRSWPTLGWLTGHDDTIAALTNLKTLAWVLQAGAALGKNASGLASHTAIADRLWKHWTKERPDMQVLMMHLAKREASFERSFALTDLAPAEAATFTQRPQELPLRLNERTSRIEFEHDLAADWARFQYLKQIWIDTPQWAALVGNPLWTNALRMLGQFLLREPAETGTAWDLAFEATEAENNQLAGNILLDALCLDPDAERFLTERVDLLLGNGAKNFTRLLMRFHHVATVPSGGAIDHSALGLYMEAQYRSIVFGRWPSVLRFLIAQRKRLAELVSSALAKVIHTWLTKTPQTLSSGARMPYRLEMAQMALDMARNVQVEKGHGVIYAPFEPLLYTAPLAGATDLPTEVGNWALELAGRREIDPDVKRRITEVQLQKATVHAERLKTDAKYKLRHEERKQMLHSVGSFRTRLPPWPLGARHKIDMDFRTACIKEYGIQSLMLAQPELAAEVMLALFIDDQPERESGANRYEIDLGLEYLQDAYPTAFWKSRFFPFFQLAPNAALTALIALVNFCTERWAAEVMNGRAGEAPGVTLQFADGSEKSFPGWWQVFGWPQSNATGRKGSLFCALDALERWLTLQLDAGEDIGPDIDRILREGNSAALVSVLVNVAKYRPSLLVGSLSALITFPNLFYWDSKRVDQVRYNIIGWDSPQGGQAMYDLAHDWILAPHRKKKLLDAVVELLQADAVIAERLQTLLPTWTLPEDPKEALEFKLFFATLDQANYHNVTDPTTGAQVRRFVCPNDLCIEVQSWQAEKEPTLAYILVPDRCAQRLQGGQPLTDEEAAYLFILLQECDAGVQNEDEEVISNCRAATASTLVALGGAWLIQNPEAQRHAFEVVRASLAAVASTGEEIRGRRVGSLRDELKFVSYAVMHLWLAAGDGVQEWEAAVLRLMTSGDKRAITVVIGVAYTNREQLGTAWWRLLRAGLFWTGLVLLVPHHGDGDGPERVWAAWLARLRRFPLRGPQATPDDIDFKRVAAGRERLDFRRRMRLYDADEQIWGGKPERERGGLLDGHLLDVLFNWLVEGSGTGDHDLDTRLVLRIWDYDVTRAKARQKTDGEYELPSQDIGYDILLKLAALSITAPAGDGRAIWEPVLTHGPAAHYALQHFIRGMFLRLGEVDDLEAFERVWRATVEYGLVADWSQPGLWFYGERLICDLLGFGNEHALARLRPGGALRMSDLYKNWAATHLVRDEECITRFCHFLTTEFGSPLRLDGLLWFAAVLKECDLPNRWYREGTGQALVELVATAVSTDAHALSQNVHARQALLDIAAPLAALNIPAALALQERIKQLR</sequence>
<name>A0A1A7C8E2_9BURK</name>
<dbReference type="EMBL" id="LOCQ01000040">
    <property type="protein sequence ID" value="OBV41035.1"/>
    <property type="molecule type" value="Genomic_DNA"/>
</dbReference>
<protein>
    <submittedName>
        <fullName evidence="2">Uncharacterized protein</fullName>
    </submittedName>
</protein>
<evidence type="ECO:0000256" key="1">
    <source>
        <dbReference type="SAM" id="MobiDB-lite"/>
    </source>
</evidence>
<keyword evidence="3" id="KW-1185">Reference proteome</keyword>
<organism evidence="2 3">
    <name type="scientific">Janthinobacterium psychrotolerans</name>
    <dbReference type="NCBI Taxonomy" id="1747903"/>
    <lineage>
        <taxon>Bacteria</taxon>
        <taxon>Pseudomonadati</taxon>
        <taxon>Pseudomonadota</taxon>
        <taxon>Betaproteobacteria</taxon>
        <taxon>Burkholderiales</taxon>
        <taxon>Oxalobacteraceae</taxon>
        <taxon>Janthinobacterium</taxon>
    </lineage>
</organism>
<dbReference type="SUPFAM" id="SSF52540">
    <property type="entry name" value="P-loop containing nucleoside triphosphate hydrolases"/>
    <property type="match status" value="1"/>
</dbReference>
<feature type="region of interest" description="Disordered" evidence="1">
    <location>
        <begin position="1"/>
        <end position="25"/>
    </location>
</feature>
<dbReference type="InterPro" id="IPR027417">
    <property type="entry name" value="P-loop_NTPase"/>
</dbReference>
<feature type="compositionally biased region" description="Low complexity" evidence="1">
    <location>
        <begin position="1"/>
        <end position="10"/>
    </location>
</feature>
<comment type="caution">
    <text evidence="2">The sequence shown here is derived from an EMBL/GenBank/DDBJ whole genome shotgun (WGS) entry which is preliminary data.</text>
</comment>
<accession>A0A1A7C8E2</accession>
<reference evidence="2 3" key="1">
    <citation type="submission" date="2016-04" db="EMBL/GenBank/DDBJ databases">
        <title>Draft genome sequence of Janthinobacterium psychrotolerans sp. nov., isolated from freshwater sediments in Denmark.</title>
        <authorList>
            <person name="Gong X."/>
            <person name="Skrivergaard S."/>
            <person name="Korsgaard B.S."/>
            <person name="Schreiber L."/>
            <person name="Marshall I.P."/>
            <person name="Finster K."/>
            <person name="Schramm A."/>
        </authorList>
    </citation>
    <scope>NUCLEOTIDE SEQUENCE [LARGE SCALE GENOMIC DNA]</scope>
    <source>
        <strain evidence="2 3">S3-2</strain>
    </source>
</reference>
<dbReference type="RefSeq" id="WP_065306331.1">
    <property type="nucleotide sequence ID" value="NZ_LOCQ01000040.1"/>
</dbReference>
<dbReference type="STRING" id="1747903.ASR47_10235"/>
<evidence type="ECO:0000313" key="3">
    <source>
        <dbReference type="Proteomes" id="UP000092713"/>
    </source>
</evidence>